<dbReference type="RefSeq" id="XP_010517793.1">
    <property type="nucleotide sequence ID" value="XM_010519491.2"/>
</dbReference>
<reference evidence="2" key="2">
    <citation type="journal article" date="2014" name="Nat. Commun.">
        <title>The emerging biofuel crop Camelina sativa retains a highly undifferentiated hexaploid genome structure.</title>
        <authorList>
            <person name="Kagale S."/>
            <person name="Koh C."/>
            <person name="Nixon J."/>
            <person name="Bollina V."/>
            <person name="Clarke W.E."/>
            <person name="Tuteja R."/>
            <person name="Spillane C."/>
            <person name="Robinson S.J."/>
            <person name="Links M.G."/>
            <person name="Clarke C."/>
            <person name="Higgins E.E."/>
            <person name="Huebert T."/>
            <person name="Sharpe A.G."/>
            <person name="Parkin I.A."/>
        </authorList>
    </citation>
    <scope>NUCLEOTIDE SEQUENCE [LARGE SCALE GENOMIC DNA]</scope>
    <source>
        <strain evidence="2">r\DH55</strain>
    </source>
</reference>
<proteinExistence type="predicted"/>
<reference evidence="3 4" key="3">
    <citation type="submission" date="2025-05" db="UniProtKB">
        <authorList>
            <consortium name="RefSeq"/>
        </authorList>
    </citation>
    <scope>IDENTIFICATION</scope>
    <source>
        <tissue evidence="3 4">Leaf</tissue>
    </source>
</reference>
<evidence type="ECO:0000313" key="6">
    <source>
        <dbReference type="RefSeq" id="XP_019082347.1"/>
    </source>
</evidence>
<dbReference type="Proteomes" id="UP000694864">
    <property type="component" value="Chromosome 6"/>
</dbReference>
<evidence type="ECO:0000256" key="1">
    <source>
        <dbReference type="SAM" id="MobiDB-lite"/>
    </source>
</evidence>
<keyword evidence="2" id="KW-1185">Reference proteome</keyword>
<reference evidence="2" key="1">
    <citation type="journal article" date="1997" name="Nucleic Acids Res.">
        <title>tRNAscan-SE: a program for improved detection of transfer RNA genes in genomic sequence.</title>
        <authorList>
            <person name="Lowe T.M."/>
            <person name="Eddy S.R."/>
        </authorList>
    </citation>
    <scope>NUCLEOTIDE SEQUENCE [LARGE SCALE GENOMIC DNA]</scope>
    <source>
        <strain evidence="2">r\DH55</strain>
    </source>
</reference>
<evidence type="ECO:0000313" key="4">
    <source>
        <dbReference type="RefSeq" id="XP_010517794.1"/>
    </source>
</evidence>
<evidence type="ECO:0000313" key="3">
    <source>
        <dbReference type="RefSeq" id="XP_010517793.1"/>
    </source>
</evidence>
<feature type="region of interest" description="Disordered" evidence="1">
    <location>
        <begin position="1"/>
        <end position="182"/>
    </location>
</feature>
<sequence length="182" mass="20406">MREEDPWIPETPMKPTAPIGSNTVEEEAHGNRRRRFVGNEDTESLCFSGQIPKRTGDTELLMKNGNESVQSPSSVSKIKTPEKPKRKKHRPKVLKEAKPKKAPKPPPPKKPVVADSQESKTPPMRTYVRRKKDKDQESTPVESSEDRELLMRKGHESVESPSSVSDNDTIGVSTQSVLKKIS</sequence>
<dbReference type="RefSeq" id="XP_010517795.1">
    <property type="nucleotide sequence ID" value="XM_010519493.2"/>
</dbReference>
<accession>A0ABM0ZMD6</accession>
<dbReference type="GeneID" id="104793188"/>
<feature type="compositionally biased region" description="Polar residues" evidence="1">
    <location>
        <begin position="159"/>
        <end position="182"/>
    </location>
</feature>
<feature type="compositionally biased region" description="Polar residues" evidence="1">
    <location>
        <begin position="65"/>
        <end position="76"/>
    </location>
</feature>
<dbReference type="RefSeq" id="XP_019082347.1">
    <property type="nucleotide sequence ID" value="XM_019226802.1"/>
</dbReference>
<protein>
    <submittedName>
        <fullName evidence="3 4">Protein ROS1-like</fullName>
    </submittedName>
</protein>
<organism evidence="2 4">
    <name type="scientific">Camelina sativa</name>
    <name type="common">False flax</name>
    <name type="synonym">Myagrum sativum</name>
    <dbReference type="NCBI Taxonomy" id="90675"/>
    <lineage>
        <taxon>Eukaryota</taxon>
        <taxon>Viridiplantae</taxon>
        <taxon>Streptophyta</taxon>
        <taxon>Embryophyta</taxon>
        <taxon>Tracheophyta</taxon>
        <taxon>Spermatophyta</taxon>
        <taxon>Magnoliopsida</taxon>
        <taxon>eudicotyledons</taxon>
        <taxon>Gunneridae</taxon>
        <taxon>Pentapetalae</taxon>
        <taxon>rosids</taxon>
        <taxon>malvids</taxon>
        <taxon>Brassicales</taxon>
        <taxon>Brassicaceae</taxon>
        <taxon>Camelineae</taxon>
        <taxon>Camelina</taxon>
    </lineage>
</organism>
<name>A0ABM0ZMD6_CAMSA</name>
<evidence type="ECO:0000313" key="5">
    <source>
        <dbReference type="RefSeq" id="XP_010517795.1"/>
    </source>
</evidence>
<dbReference type="RefSeq" id="XP_010517794.1">
    <property type="nucleotide sequence ID" value="XM_010519492.2"/>
</dbReference>
<feature type="compositionally biased region" description="Basic and acidic residues" evidence="1">
    <location>
        <begin position="144"/>
        <end position="158"/>
    </location>
</feature>
<evidence type="ECO:0000313" key="2">
    <source>
        <dbReference type="Proteomes" id="UP000694864"/>
    </source>
</evidence>
<gene>
    <name evidence="3 4 5 6" type="primary">LOC104793188</name>
</gene>